<dbReference type="PANTHER" id="PTHR30024">
    <property type="entry name" value="ALIPHATIC SULFONATES-BINDING PROTEIN-RELATED"/>
    <property type="match status" value="1"/>
</dbReference>
<dbReference type="AlphaFoldDB" id="A0A512MG93"/>
<dbReference type="Pfam" id="PF09084">
    <property type="entry name" value="NMT1"/>
    <property type="match status" value="1"/>
</dbReference>
<comment type="caution">
    <text evidence="2">The sequence shown here is derived from an EMBL/GenBank/DDBJ whole genome shotgun (WGS) entry which is preliminary data.</text>
</comment>
<dbReference type="InterPro" id="IPR015168">
    <property type="entry name" value="SsuA/THI5"/>
</dbReference>
<evidence type="ECO:0000259" key="1">
    <source>
        <dbReference type="Pfam" id="PF09084"/>
    </source>
</evidence>
<proteinExistence type="predicted"/>
<keyword evidence="3" id="KW-1185">Reference proteome</keyword>
<evidence type="ECO:0000313" key="3">
    <source>
        <dbReference type="Proteomes" id="UP000321577"/>
    </source>
</evidence>
<gene>
    <name evidence="2" type="ORF">BGE01nite_50540</name>
</gene>
<dbReference type="SUPFAM" id="SSF53850">
    <property type="entry name" value="Periplasmic binding protein-like II"/>
    <property type="match status" value="1"/>
</dbReference>
<reference evidence="2 3" key="1">
    <citation type="submission" date="2019-07" db="EMBL/GenBank/DDBJ databases">
        <title>Whole genome shotgun sequence of Brevifollis gellanilyticus NBRC 108608.</title>
        <authorList>
            <person name="Hosoyama A."/>
            <person name="Uohara A."/>
            <person name="Ohji S."/>
            <person name="Ichikawa N."/>
        </authorList>
    </citation>
    <scope>NUCLEOTIDE SEQUENCE [LARGE SCALE GENOMIC DNA]</scope>
    <source>
        <strain evidence="2 3">NBRC 108608</strain>
    </source>
</reference>
<accession>A0A512MG93</accession>
<dbReference type="EMBL" id="BKAG01000058">
    <property type="protein sequence ID" value="GEP45763.1"/>
    <property type="molecule type" value="Genomic_DNA"/>
</dbReference>
<organism evidence="2 3">
    <name type="scientific">Brevifollis gellanilyticus</name>
    <dbReference type="NCBI Taxonomy" id="748831"/>
    <lineage>
        <taxon>Bacteria</taxon>
        <taxon>Pseudomonadati</taxon>
        <taxon>Verrucomicrobiota</taxon>
        <taxon>Verrucomicrobiia</taxon>
        <taxon>Verrucomicrobiales</taxon>
        <taxon>Verrucomicrobiaceae</taxon>
    </lineage>
</organism>
<dbReference type="PANTHER" id="PTHR30024:SF21">
    <property type="entry name" value="ABC TRANSPORTER SUBSTRATE-BINDING PROTEIN"/>
    <property type="match status" value="1"/>
</dbReference>
<sequence>MASAAFLGSCKKDTTAEVTADGLMKVKLGYMGLTCEAPLFMAMELGFFKEQGIEVEKMKVEWTQFKDVINLGGIHIGQQPVMMFLKPIQEGLNIKMTAGVHKGCLRVQAPKGGAISKVEDLRGKRIGVPGMGTPPFIFANRTLSRHKVDPRTEIEWRVFPSGELGLALEKGEVDAIANSEPIGSLMMASGKVQNVADLGVDTEYADEYCCSIMMNAAFAEKNSKAAAAATRAILKGAKWVSVNPHAAARLSIEKGYLASNPELNAQALGALPFEPMVSGGREASKPRRRT</sequence>
<protein>
    <recommendedName>
        <fullName evidence="1">SsuA/THI5-like domain-containing protein</fullName>
    </recommendedName>
</protein>
<dbReference type="Gene3D" id="3.40.190.10">
    <property type="entry name" value="Periplasmic binding protein-like II"/>
    <property type="match status" value="2"/>
</dbReference>
<dbReference type="Proteomes" id="UP000321577">
    <property type="component" value="Unassembled WGS sequence"/>
</dbReference>
<name>A0A512MG93_9BACT</name>
<evidence type="ECO:0000313" key="2">
    <source>
        <dbReference type="EMBL" id="GEP45763.1"/>
    </source>
</evidence>
<feature type="domain" description="SsuA/THI5-like" evidence="1">
    <location>
        <begin position="37"/>
        <end position="247"/>
    </location>
</feature>